<gene>
    <name evidence="8" type="ORF">ESB00_06075</name>
</gene>
<evidence type="ECO:0000256" key="2">
    <source>
        <dbReference type="ARBA" id="ARBA00023277"/>
    </source>
</evidence>
<reference evidence="8 9" key="1">
    <citation type="submission" date="2019-01" db="EMBL/GenBank/DDBJ databases">
        <title>Lacunisphaera sp. strain TWA-58.</title>
        <authorList>
            <person name="Chen W.-M."/>
        </authorList>
    </citation>
    <scope>NUCLEOTIDE SEQUENCE [LARGE SCALE GENOMIC DNA]</scope>
    <source>
        <strain evidence="8 9">TWA-58</strain>
    </source>
</reference>
<dbReference type="AlphaFoldDB" id="A0A4Q1C8Z7"/>
<organism evidence="8 9">
    <name type="scientific">Oleiharenicola lentus</name>
    <dbReference type="NCBI Taxonomy" id="2508720"/>
    <lineage>
        <taxon>Bacteria</taxon>
        <taxon>Pseudomonadati</taxon>
        <taxon>Verrucomicrobiota</taxon>
        <taxon>Opitutia</taxon>
        <taxon>Opitutales</taxon>
        <taxon>Opitutaceae</taxon>
        <taxon>Oleiharenicola</taxon>
    </lineage>
</organism>
<feature type="domain" description="GH10" evidence="7">
    <location>
        <begin position="81"/>
        <end position="427"/>
    </location>
</feature>
<dbReference type="PROSITE" id="PS51760">
    <property type="entry name" value="GH10_2"/>
    <property type="match status" value="1"/>
</dbReference>
<dbReference type="GO" id="GO:0045493">
    <property type="term" value="P:xylan catabolic process"/>
    <property type="evidence" value="ECO:0007669"/>
    <property type="project" value="UniProtKB-KW"/>
</dbReference>
<keyword evidence="8" id="KW-0858">Xylan degradation</keyword>
<dbReference type="InterPro" id="IPR017853">
    <property type="entry name" value="GH"/>
</dbReference>
<dbReference type="EMBL" id="SDHX01000001">
    <property type="protein sequence ID" value="RXK55463.1"/>
    <property type="molecule type" value="Genomic_DNA"/>
</dbReference>
<evidence type="ECO:0000313" key="9">
    <source>
        <dbReference type="Proteomes" id="UP000290218"/>
    </source>
</evidence>
<evidence type="ECO:0000256" key="1">
    <source>
        <dbReference type="ARBA" id="ARBA00022801"/>
    </source>
</evidence>
<sequence length="431" mass="48216">MVIARRIAPWRSSLLQALPPGAPFSLPPFGRGQRVHSSLLFARQAVCFLRHRVFVRANLTMKPLLSLLALCAFATAGLRAGDDLPALKDVFAGKFLIGGAVGSNVALQPGHPLRPLVEKHFNSLVSTNLMKWGPYNPQPGEYNDAEAGAFFGYGKAHGMHMVGHTLFWHSQTPKWVYEDSEGQPLSRDALLKRMRERVQRVAKLYGPSTDAWDVVNEAIIEDGSVRKTSFSRILGDDWVIEAFKIATEELPKNIQLLYNDYNMETPGRLKSVVQLVHDLRARGLRIDAVGSQAHWRLETPTIAEIEASIVALRDAGVKVHFTELDVEVLPRRVNGAEISMREQRTPENDPYTAGLPPEIQEKLAKRYADIFALFLKNDDVIERVTFWGVTDGDSWLNNWPVRGRTNHPLLFDRAGQPKPAFHAVIETATQP</sequence>
<accession>A0A4Q1C8Z7</accession>
<dbReference type="InterPro" id="IPR031158">
    <property type="entry name" value="GH10_AS"/>
</dbReference>
<dbReference type="PROSITE" id="PS00591">
    <property type="entry name" value="GH10_1"/>
    <property type="match status" value="1"/>
</dbReference>
<dbReference type="OrthoDB" id="9809277at2"/>
<comment type="catalytic activity">
    <reaction evidence="6">
        <text>Endohydrolysis of (1-&gt;4)-beta-D-xylosidic linkages in xylans.</text>
        <dbReference type="EC" id="3.2.1.8"/>
    </reaction>
</comment>
<dbReference type="PANTHER" id="PTHR31490:SF90">
    <property type="entry name" value="ENDO-1,4-BETA-XYLANASE A"/>
    <property type="match status" value="1"/>
</dbReference>
<comment type="similarity">
    <text evidence="6">Belongs to the glycosyl hydrolase 10 (cellulase F) family.</text>
</comment>
<protein>
    <recommendedName>
        <fullName evidence="6">Beta-xylanase</fullName>
        <ecNumber evidence="6">3.2.1.8</ecNumber>
    </recommendedName>
</protein>
<dbReference type="GO" id="GO:0031176">
    <property type="term" value="F:endo-1,4-beta-xylanase activity"/>
    <property type="evidence" value="ECO:0007669"/>
    <property type="project" value="UniProtKB-EC"/>
</dbReference>
<dbReference type="SUPFAM" id="SSF51445">
    <property type="entry name" value="(Trans)glycosidases"/>
    <property type="match status" value="1"/>
</dbReference>
<evidence type="ECO:0000256" key="4">
    <source>
        <dbReference type="ARBA" id="ARBA00023326"/>
    </source>
</evidence>
<comment type="caution">
    <text evidence="8">The sequence shown here is derived from an EMBL/GenBank/DDBJ whole genome shotgun (WGS) entry which is preliminary data.</text>
</comment>
<evidence type="ECO:0000256" key="3">
    <source>
        <dbReference type="ARBA" id="ARBA00023295"/>
    </source>
</evidence>
<keyword evidence="1 6" id="KW-0378">Hydrolase</keyword>
<dbReference type="InterPro" id="IPR001000">
    <property type="entry name" value="GH10_dom"/>
</dbReference>
<dbReference type="PANTHER" id="PTHR31490">
    <property type="entry name" value="GLYCOSYL HYDROLASE"/>
    <property type="match status" value="1"/>
</dbReference>
<name>A0A4Q1C8Z7_9BACT</name>
<keyword evidence="3 6" id="KW-0326">Glycosidase</keyword>
<evidence type="ECO:0000256" key="5">
    <source>
        <dbReference type="PROSITE-ProRule" id="PRU10061"/>
    </source>
</evidence>
<feature type="active site" description="Nucleophile" evidence="5">
    <location>
        <position position="323"/>
    </location>
</feature>
<proteinExistence type="inferred from homology"/>
<evidence type="ECO:0000259" key="7">
    <source>
        <dbReference type="PROSITE" id="PS51760"/>
    </source>
</evidence>
<dbReference type="Gene3D" id="3.20.20.80">
    <property type="entry name" value="Glycosidases"/>
    <property type="match status" value="1"/>
</dbReference>
<keyword evidence="4 6" id="KW-0624">Polysaccharide degradation</keyword>
<dbReference type="Pfam" id="PF00331">
    <property type="entry name" value="Glyco_hydro_10"/>
    <property type="match status" value="1"/>
</dbReference>
<evidence type="ECO:0000256" key="6">
    <source>
        <dbReference type="RuleBase" id="RU361174"/>
    </source>
</evidence>
<dbReference type="EC" id="3.2.1.8" evidence="6"/>
<keyword evidence="2 6" id="KW-0119">Carbohydrate metabolism</keyword>
<dbReference type="Proteomes" id="UP000290218">
    <property type="component" value="Unassembled WGS sequence"/>
</dbReference>
<dbReference type="PRINTS" id="PR00134">
    <property type="entry name" value="GLHYDRLASE10"/>
</dbReference>
<dbReference type="InterPro" id="IPR044846">
    <property type="entry name" value="GH10"/>
</dbReference>
<evidence type="ECO:0000313" key="8">
    <source>
        <dbReference type="EMBL" id="RXK55463.1"/>
    </source>
</evidence>
<keyword evidence="9" id="KW-1185">Reference proteome</keyword>
<dbReference type="SMART" id="SM00633">
    <property type="entry name" value="Glyco_10"/>
    <property type="match status" value="1"/>
</dbReference>